<sequence length="90" mass="10084">MNVLLVLCYTIHGSTSSACHLLLPLVVERIVRMVFVRVVFVQTINSNGTGKDDIFNAIFFHGRQHIAGTLNVDIIIERSRADVIAVFRCQ</sequence>
<evidence type="ECO:0000313" key="2">
    <source>
        <dbReference type="Proteomes" id="UP000254647"/>
    </source>
</evidence>
<dbReference type="Proteomes" id="UP000254647">
    <property type="component" value="Unassembled WGS sequence"/>
</dbReference>
<protein>
    <submittedName>
        <fullName evidence="1">Uncharacterized protein</fullName>
    </submittedName>
</protein>
<organism evidence="1 2">
    <name type="scientific">Escherichia coli</name>
    <dbReference type="NCBI Taxonomy" id="562"/>
    <lineage>
        <taxon>Bacteria</taxon>
        <taxon>Pseudomonadati</taxon>
        <taxon>Pseudomonadota</taxon>
        <taxon>Gammaproteobacteria</taxon>
        <taxon>Enterobacterales</taxon>
        <taxon>Enterobacteriaceae</taxon>
        <taxon>Escherichia</taxon>
    </lineage>
</organism>
<evidence type="ECO:0000313" key="1">
    <source>
        <dbReference type="EMBL" id="STC85013.1"/>
    </source>
</evidence>
<dbReference type="AlphaFoldDB" id="A0A376D930"/>
<dbReference type="EMBL" id="UFXW01000004">
    <property type="protein sequence ID" value="STC85013.1"/>
    <property type="molecule type" value="Genomic_DNA"/>
</dbReference>
<accession>A0A376D930</accession>
<proteinExistence type="predicted"/>
<reference evidence="1 2" key="1">
    <citation type="submission" date="2018-06" db="EMBL/GenBank/DDBJ databases">
        <authorList>
            <consortium name="Pathogen Informatics"/>
            <person name="Doyle S."/>
        </authorList>
    </citation>
    <scope>NUCLEOTIDE SEQUENCE [LARGE SCALE GENOMIC DNA]</scope>
    <source>
        <strain evidence="1 2">NCTC10767</strain>
    </source>
</reference>
<gene>
    <name evidence="1" type="ORF">NCTC10767_03468</name>
</gene>
<name>A0A376D930_ECOLX</name>